<dbReference type="InParanoid" id="A0A0C3N9V6"/>
<name>A0A0C3N9V6_PISTI</name>
<feature type="binding site" evidence="1">
    <location>
        <position position="63"/>
    </location>
    <ligand>
        <name>2-oxoglutarate</name>
        <dbReference type="ChEBI" id="CHEBI:16810"/>
    </ligand>
</feature>
<dbReference type="PANTHER" id="PTHR31573:SF4">
    <property type="entry name" value="FE2OG DIOXYGENASE DOMAIN-CONTAINING PROTEIN"/>
    <property type="match status" value="1"/>
</dbReference>
<dbReference type="OrthoDB" id="2163491at2759"/>
<proteinExistence type="predicted"/>
<dbReference type="Gene3D" id="2.60.120.590">
    <property type="entry name" value="Alpha-ketoglutarate-dependent dioxygenase AlkB-like"/>
    <property type="match status" value="1"/>
</dbReference>
<organism evidence="3 4">
    <name type="scientific">Pisolithus tinctorius Marx 270</name>
    <dbReference type="NCBI Taxonomy" id="870435"/>
    <lineage>
        <taxon>Eukaryota</taxon>
        <taxon>Fungi</taxon>
        <taxon>Dikarya</taxon>
        <taxon>Basidiomycota</taxon>
        <taxon>Agaricomycotina</taxon>
        <taxon>Agaricomycetes</taxon>
        <taxon>Agaricomycetidae</taxon>
        <taxon>Boletales</taxon>
        <taxon>Sclerodermatineae</taxon>
        <taxon>Pisolithaceae</taxon>
        <taxon>Pisolithus</taxon>
    </lineage>
</organism>
<evidence type="ECO:0000313" key="4">
    <source>
        <dbReference type="Proteomes" id="UP000054217"/>
    </source>
</evidence>
<evidence type="ECO:0000313" key="3">
    <source>
        <dbReference type="EMBL" id="KIN92765.1"/>
    </source>
</evidence>
<dbReference type="InterPro" id="IPR027450">
    <property type="entry name" value="AlkB-like"/>
</dbReference>
<dbReference type="InterPro" id="IPR037151">
    <property type="entry name" value="AlkB-like_sf"/>
</dbReference>
<reference evidence="4" key="2">
    <citation type="submission" date="2015-01" db="EMBL/GenBank/DDBJ databases">
        <title>Evolutionary Origins and Diversification of the Mycorrhizal Mutualists.</title>
        <authorList>
            <consortium name="DOE Joint Genome Institute"/>
            <consortium name="Mycorrhizal Genomics Consortium"/>
            <person name="Kohler A."/>
            <person name="Kuo A."/>
            <person name="Nagy L.G."/>
            <person name="Floudas D."/>
            <person name="Copeland A."/>
            <person name="Barry K.W."/>
            <person name="Cichocki N."/>
            <person name="Veneault-Fourrey C."/>
            <person name="LaButti K."/>
            <person name="Lindquist E.A."/>
            <person name="Lipzen A."/>
            <person name="Lundell T."/>
            <person name="Morin E."/>
            <person name="Murat C."/>
            <person name="Riley R."/>
            <person name="Ohm R."/>
            <person name="Sun H."/>
            <person name="Tunlid A."/>
            <person name="Henrissat B."/>
            <person name="Grigoriev I.V."/>
            <person name="Hibbett D.S."/>
            <person name="Martin F."/>
        </authorList>
    </citation>
    <scope>NUCLEOTIDE SEQUENCE [LARGE SCALE GENOMIC DNA]</scope>
    <source>
        <strain evidence="4">Marx 270</strain>
    </source>
</reference>
<dbReference type="InterPro" id="IPR032852">
    <property type="entry name" value="ALKBH2"/>
</dbReference>
<feature type="binding site" evidence="1">
    <location>
        <position position="54"/>
    </location>
    <ligand>
        <name>2-oxoglutarate</name>
        <dbReference type="ChEBI" id="CHEBI:16810"/>
    </ligand>
</feature>
<dbReference type="SUPFAM" id="SSF51197">
    <property type="entry name" value="Clavaminate synthase-like"/>
    <property type="match status" value="1"/>
</dbReference>
<keyword evidence="4" id="KW-1185">Reference proteome</keyword>
<feature type="binding site" evidence="1">
    <location>
        <position position="66"/>
    </location>
    <ligand>
        <name>substrate</name>
    </ligand>
</feature>
<dbReference type="Proteomes" id="UP000054217">
    <property type="component" value="Unassembled WGS sequence"/>
</dbReference>
<evidence type="ECO:0000259" key="2">
    <source>
        <dbReference type="Pfam" id="PF13532"/>
    </source>
</evidence>
<protein>
    <recommendedName>
        <fullName evidence="2">Alpha-ketoglutarate-dependent dioxygenase AlkB-like domain-containing protein</fullName>
    </recommendedName>
</protein>
<dbReference type="GO" id="GO:0035516">
    <property type="term" value="F:broad specificity oxidative DNA demethylase activity"/>
    <property type="evidence" value="ECO:0007669"/>
    <property type="project" value="TreeGrafter"/>
</dbReference>
<dbReference type="Pfam" id="PF13532">
    <property type="entry name" value="2OG-FeII_Oxy_2"/>
    <property type="match status" value="1"/>
</dbReference>
<dbReference type="EMBL" id="KN832395">
    <property type="protein sequence ID" value="KIN92765.1"/>
    <property type="molecule type" value="Genomic_DNA"/>
</dbReference>
<dbReference type="HOGENOM" id="CLU_101046_0_0_1"/>
<reference evidence="3 4" key="1">
    <citation type="submission" date="2014-04" db="EMBL/GenBank/DDBJ databases">
        <authorList>
            <consortium name="DOE Joint Genome Institute"/>
            <person name="Kuo A."/>
            <person name="Kohler A."/>
            <person name="Costa M.D."/>
            <person name="Nagy L.G."/>
            <person name="Floudas D."/>
            <person name="Copeland A."/>
            <person name="Barry K.W."/>
            <person name="Cichocki N."/>
            <person name="Veneault-Fourrey C."/>
            <person name="LaButti K."/>
            <person name="Lindquist E.A."/>
            <person name="Lipzen A."/>
            <person name="Lundell T."/>
            <person name="Morin E."/>
            <person name="Murat C."/>
            <person name="Sun H."/>
            <person name="Tunlid A."/>
            <person name="Henrissat B."/>
            <person name="Grigoriev I.V."/>
            <person name="Hibbett D.S."/>
            <person name="Martin F."/>
            <person name="Nordberg H.P."/>
            <person name="Cantor M.N."/>
            <person name="Hua S.X."/>
        </authorList>
    </citation>
    <scope>NUCLEOTIDE SEQUENCE [LARGE SCALE GENOMIC DNA]</scope>
    <source>
        <strain evidence="3 4">Marx 270</strain>
    </source>
</reference>
<gene>
    <name evidence="3" type="ORF">M404DRAFT_36739</name>
</gene>
<accession>A0A0C3N9V6</accession>
<dbReference type="GO" id="GO:0006307">
    <property type="term" value="P:DNA alkylation repair"/>
    <property type="evidence" value="ECO:0007669"/>
    <property type="project" value="TreeGrafter"/>
</dbReference>
<dbReference type="PANTHER" id="PTHR31573">
    <property type="entry name" value="ALPHA-KETOGLUTARATE-DEPENDENT DIOXYGENASE ALKB HOMOLOG 2"/>
    <property type="match status" value="1"/>
</dbReference>
<dbReference type="GO" id="GO:0008198">
    <property type="term" value="F:ferrous iron binding"/>
    <property type="evidence" value="ECO:0007669"/>
    <property type="project" value="TreeGrafter"/>
</dbReference>
<feature type="domain" description="Alpha-ketoglutarate-dependent dioxygenase AlkB-like" evidence="2">
    <location>
        <begin position="4"/>
        <end position="116"/>
    </location>
</feature>
<evidence type="ECO:0000256" key="1">
    <source>
        <dbReference type="PIRSR" id="PIRSR632852-1"/>
    </source>
</evidence>
<sequence>MAGEPYKYVGGTSNTVPLSETLDCIREALDLIKQRAHLVVNPGTQFNEVLTATYLEGQKMSYHSDDEKRLGPIIASLSLGSPATMHFRRCAMSANRKEIALSLIIRHGDVLIMEGHDVQSDYD</sequence>
<dbReference type="AlphaFoldDB" id="A0A0C3N9V6"/>
<dbReference type="GO" id="GO:0051747">
    <property type="term" value="F:cytosine C-5 DNA demethylase activity"/>
    <property type="evidence" value="ECO:0007669"/>
    <property type="project" value="TreeGrafter"/>
</dbReference>
<dbReference type="STRING" id="870435.A0A0C3N9V6"/>